<feature type="transmembrane region" description="Helical" evidence="1">
    <location>
        <begin position="12"/>
        <end position="29"/>
    </location>
</feature>
<feature type="transmembrane region" description="Helical" evidence="1">
    <location>
        <begin position="35"/>
        <end position="53"/>
    </location>
</feature>
<reference evidence="3 4" key="1">
    <citation type="submission" date="2019-02" db="EMBL/GenBank/DDBJ databases">
        <title>Flavobacterium sp. RD-2-33 isolated from forest soil.</title>
        <authorList>
            <person name="Chaudhary D.K."/>
        </authorList>
    </citation>
    <scope>NUCLEOTIDE SEQUENCE [LARGE SCALE GENOMIC DNA]</scope>
    <source>
        <strain evidence="3 4">RD-2-33</strain>
    </source>
</reference>
<feature type="domain" description="Uncharacterized protein YyaB-like PH" evidence="2">
    <location>
        <begin position="55"/>
        <end position="122"/>
    </location>
</feature>
<dbReference type="Proteomes" id="UP000293300">
    <property type="component" value="Unassembled WGS sequence"/>
</dbReference>
<evidence type="ECO:0000313" key="3">
    <source>
        <dbReference type="EMBL" id="TBX70529.1"/>
    </source>
</evidence>
<proteinExistence type="predicted"/>
<dbReference type="RefSeq" id="WP_131474979.1">
    <property type="nucleotide sequence ID" value="NZ_SJPE01000002.1"/>
</dbReference>
<dbReference type="EMBL" id="SJPE01000002">
    <property type="protein sequence ID" value="TBX70529.1"/>
    <property type="molecule type" value="Genomic_DNA"/>
</dbReference>
<evidence type="ECO:0000313" key="4">
    <source>
        <dbReference type="Proteomes" id="UP000293300"/>
    </source>
</evidence>
<accession>A0A4V2L5G5</accession>
<gene>
    <name evidence="3" type="ORF">EZL74_02315</name>
</gene>
<sequence length="129" mass="14934">MKVYKSKIDWWLMAIVYGVLIYPMVDGILTKEYILSAGMMGVVLLITLLFYSVQYKIEGAQLKIWWTTIDIKTIRKVYATRNPLSSPALSLDRLAIVYNKYDEVLVSPKNREDFIQELLKVNPDIEVKA</sequence>
<dbReference type="AlphaFoldDB" id="A0A4V2L5G5"/>
<comment type="caution">
    <text evidence="3">The sequence shown here is derived from an EMBL/GenBank/DDBJ whole genome shotgun (WGS) entry which is preliminary data.</text>
</comment>
<evidence type="ECO:0000256" key="1">
    <source>
        <dbReference type="SAM" id="Phobius"/>
    </source>
</evidence>
<name>A0A4V2L5G5_9FLAO</name>
<keyword evidence="4" id="KW-1185">Reference proteome</keyword>
<dbReference type="OrthoDB" id="1261156at2"/>
<keyword evidence="1" id="KW-1133">Transmembrane helix</keyword>
<keyword evidence="1" id="KW-0472">Membrane</keyword>
<protein>
    <recommendedName>
        <fullName evidence="2">Uncharacterized protein YyaB-like PH domain-containing protein</fullName>
    </recommendedName>
</protein>
<dbReference type="Pfam" id="PF06713">
    <property type="entry name" value="bPH_4"/>
    <property type="match status" value="1"/>
</dbReference>
<dbReference type="GO" id="GO:0030153">
    <property type="term" value="P:bacteriocin immunity"/>
    <property type="evidence" value="ECO:0007669"/>
    <property type="project" value="InterPro"/>
</dbReference>
<evidence type="ECO:0000259" key="2">
    <source>
        <dbReference type="Pfam" id="PF06713"/>
    </source>
</evidence>
<keyword evidence="1" id="KW-0812">Transmembrane</keyword>
<organism evidence="3 4">
    <name type="scientific">Flavobacterium silvisoli</name>
    <dbReference type="NCBI Taxonomy" id="2529433"/>
    <lineage>
        <taxon>Bacteria</taxon>
        <taxon>Pseudomonadati</taxon>
        <taxon>Bacteroidota</taxon>
        <taxon>Flavobacteriia</taxon>
        <taxon>Flavobacteriales</taxon>
        <taxon>Flavobacteriaceae</taxon>
        <taxon>Flavobacterium</taxon>
    </lineage>
</organism>
<dbReference type="InterPro" id="IPR009589">
    <property type="entry name" value="PH_YyaB-like"/>
</dbReference>